<organism evidence="1 2">
    <name type="scientific">Kipferlia bialata</name>
    <dbReference type="NCBI Taxonomy" id="797122"/>
    <lineage>
        <taxon>Eukaryota</taxon>
        <taxon>Metamonada</taxon>
        <taxon>Carpediemonas-like organisms</taxon>
        <taxon>Kipferlia</taxon>
    </lineage>
</organism>
<comment type="caution">
    <text evidence="1">The sequence shown here is derived from an EMBL/GenBank/DDBJ whole genome shotgun (WGS) entry which is preliminary data.</text>
</comment>
<protein>
    <submittedName>
        <fullName evidence="1">Uncharacterized protein</fullName>
    </submittedName>
</protein>
<feature type="non-terminal residue" evidence="1">
    <location>
        <position position="1"/>
    </location>
</feature>
<sequence length="39" mass="4353">FSMDALPPLMGDTVGQCCGKLALETYYQLMEQRVSNDKV</sequence>
<evidence type="ECO:0000313" key="2">
    <source>
        <dbReference type="Proteomes" id="UP000265618"/>
    </source>
</evidence>
<gene>
    <name evidence="1" type="ORF">KIPB_015774</name>
</gene>
<dbReference type="EMBL" id="BDIP01009092">
    <property type="protein sequence ID" value="GIQ92158.1"/>
    <property type="molecule type" value="Genomic_DNA"/>
</dbReference>
<accession>A0A9K3GR76</accession>
<proteinExistence type="predicted"/>
<dbReference type="Proteomes" id="UP000265618">
    <property type="component" value="Unassembled WGS sequence"/>
</dbReference>
<name>A0A9K3GR76_9EUKA</name>
<evidence type="ECO:0000313" key="1">
    <source>
        <dbReference type="EMBL" id="GIQ92158.1"/>
    </source>
</evidence>
<reference evidence="1 2" key="1">
    <citation type="journal article" date="2018" name="PLoS ONE">
        <title>The draft genome of Kipferlia bialata reveals reductive genome evolution in fornicate parasites.</title>
        <authorList>
            <person name="Tanifuji G."/>
            <person name="Takabayashi S."/>
            <person name="Kume K."/>
            <person name="Takagi M."/>
            <person name="Nakayama T."/>
            <person name="Kamikawa R."/>
            <person name="Inagaki Y."/>
            <person name="Hashimoto T."/>
        </authorList>
    </citation>
    <scope>NUCLEOTIDE SEQUENCE [LARGE SCALE GENOMIC DNA]</scope>
    <source>
        <strain evidence="1">NY0173</strain>
    </source>
</reference>
<dbReference type="AlphaFoldDB" id="A0A9K3GR76"/>
<keyword evidence="2" id="KW-1185">Reference proteome</keyword>